<dbReference type="Gene3D" id="3.40.50.150">
    <property type="entry name" value="Vaccinia Virus protein VP39"/>
    <property type="match status" value="1"/>
</dbReference>
<dbReference type="NCBIfam" id="TIGR01444">
    <property type="entry name" value="fkbM_fam"/>
    <property type="match status" value="1"/>
</dbReference>
<dbReference type="InterPro" id="IPR006342">
    <property type="entry name" value="FkbM_mtfrase"/>
</dbReference>
<dbReference type="SUPFAM" id="SSF53335">
    <property type="entry name" value="S-adenosyl-L-methionine-dependent methyltransferases"/>
    <property type="match status" value="1"/>
</dbReference>
<evidence type="ECO:0000259" key="1">
    <source>
        <dbReference type="Pfam" id="PF05050"/>
    </source>
</evidence>
<sequence length="112" mass="12565">MYSGSSQVQVDIKRLSDILRQENVMAVDLLKIDVEGAELSVLEGIDDDDWAKFQNIVLETCDLSGLRVELNALLESKGFTVKTVEAEWSPHDAKFYLIVARRVFASNPETYG</sequence>
<accession>A0A179II10</accession>
<evidence type="ECO:0000313" key="3">
    <source>
        <dbReference type="Proteomes" id="UP000243081"/>
    </source>
</evidence>
<gene>
    <name evidence="2" type="ORF">LLEC1_05851</name>
</gene>
<name>A0A179II10_CORDF</name>
<dbReference type="OrthoDB" id="5835829at2759"/>
<reference evidence="2 3" key="1">
    <citation type="submission" date="2016-03" db="EMBL/GenBank/DDBJ databases">
        <title>Fine-scale spatial genetic structure of a fungal parasite of coffee scale insects.</title>
        <authorList>
            <person name="Jackson D."/>
            <person name="Zemenick K.A."/>
            <person name="Malloure B."/>
            <person name="Quandt C.A."/>
            <person name="James T.Y."/>
        </authorList>
    </citation>
    <scope>NUCLEOTIDE SEQUENCE [LARGE SCALE GENOMIC DNA]</scope>
    <source>
        <strain evidence="2 3">UM487</strain>
    </source>
</reference>
<feature type="domain" description="Methyltransferase FkbM" evidence="1">
    <location>
        <begin position="5"/>
        <end position="79"/>
    </location>
</feature>
<comment type="caution">
    <text evidence="2">The sequence shown here is derived from an EMBL/GenBank/DDBJ whole genome shotgun (WGS) entry which is preliminary data.</text>
</comment>
<keyword evidence="3" id="KW-1185">Reference proteome</keyword>
<dbReference type="Proteomes" id="UP000243081">
    <property type="component" value="Unassembled WGS sequence"/>
</dbReference>
<protein>
    <recommendedName>
        <fullName evidence="1">Methyltransferase FkbM domain-containing protein</fullName>
    </recommendedName>
</protein>
<organism evidence="2 3">
    <name type="scientific">Cordyceps confragosa</name>
    <name type="common">Lecanicillium lecanii</name>
    <dbReference type="NCBI Taxonomy" id="2714763"/>
    <lineage>
        <taxon>Eukaryota</taxon>
        <taxon>Fungi</taxon>
        <taxon>Dikarya</taxon>
        <taxon>Ascomycota</taxon>
        <taxon>Pezizomycotina</taxon>
        <taxon>Sordariomycetes</taxon>
        <taxon>Hypocreomycetidae</taxon>
        <taxon>Hypocreales</taxon>
        <taxon>Cordycipitaceae</taxon>
        <taxon>Akanthomyces</taxon>
    </lineage>
</organism>
<dbReference type="EMBL" id="LUKN01000746">
    <property type="protein sequence ID" value="OAR02297.1"/>
    <property type="molecule type" value="Genomic_DNA"/>
</dbReference>
<dbReference type="InterPro" id="IPR029063">
    <property type="entry name" value="SAM-dependent_MTases_sf"/>
</dbReference>
<dbReference type="AlphaFoldDB" id="A0A179II10"/>
<evidence type="ECO:0000313" key="2">
    <source>
        <dbReference type="EMBL" id="OAR02297.1"/>
    </source>
</evidence>
<proteinExistence type="predicted"/>
<dbReference type="Pfam" id="PF05050">
    <property type="entry name" value="Methyltransf_21"/>
    <property type="match status" value="1"/>
</dbReference>